<comment type="caution">
    <text evidence="3">The sequence shown here is derived from an EMBL/GenBank/DDBJ whole genome shotgun (WGS) entry which is preliminary data.</text>
</comment>
<organism evidence="3 4">
    <name type="scientific">Sorghum bicolor</name>
    <name type="common">Sorghum</name>
    <name type="synonym">Sorghum vulgare</name>
    <dbReference type="NCBI Taxonomy" id="4558"/>
    <lineage>
        <taxon>Eukaryota</taxon>
        <taxon>Viridiplantae</taxon>
        <taxon>Streptophyta</taxon>
        <taxon>Embryophyta</taxon>
        <taxon>Tracheophyta</taxon>
        <taxon>Spermatophyta</taxon>
        <taxon>Magnoliopsida</taxon>
        <taxon>Liliopsida</taxon>
        <taxon>Poales</taxon>
        <taxon>Poaceae</taxon>
        <taxon>PACMAD clade</taxon>
        <taxon>Panicoideae</taxon>
        <taxon>Andropogonodae</taxon>
        <taxon>Andropogoneae</taxon>
        <taxon>Sorghinae</taxon>
        <taxon>Sorghum</taxon>
    </lineage>
</organism>
<dbReference type="Proteomes" id="UP000807115">
    <property type="component" value="Chromosome 5"/>
</dbReference>
<keyword evidence="2" id="KW-0732">Signal</keyword>
<dbReference type="EMBL" id="CM027684">
    <property type="protein sequence ID" value="KAG0530151.1"/>
    <property type="molecule type" value="Genomic_DNA"/>
</dbReference>
<dbReference type="PRINTS" id="PR01217">
    <property type="entry name" value="PRICHEXTENSN"/>
</dbReference>
<reference evidence="3" key="2">
    <citation type="submission" date="2020-10" db="EMBL/GenBank/DDBJ databases">
        <authorList>
            <person name="Cooper E.A."/>
            <person name="Brenton Z.W."/>
            <person name="Flinn B.S."/>
            <person name="Jenkins J."/>
            <person name="Shu S."/>
            <person name="Flowers D."/>
            <person name="Luo F."/>
            <person name="Wang Y."/>
            <person name="Xia P."/>
            <person name="Barry K."/>
            <person name="Daum C."/>
            <person name="Lipzen A."/>
            <person name="Yoshinaga Y."/>
            <person name="Schmutz J."/>
            <person name="Saski C."/>
            <person name="Vermerris W."/>
            <person name="Kresovich S."/>
        </authorList>
    </citation>
    <scope>NUCLEOTIDE SEQUENCE</scope>
</reference>
<protein>
    <submittedName>
        <fullName evidence="3">Uncharacterized protein</fullName>
    </submittedName>
</protein>
<sequence>MRNAYLICAIFLILMIVYSNTPSCQGQEQPQVARGHRLPRPPRPPYTPVPHPPKPPSPPVTPVPPSPPAPPYMPVRHPPGAPHPRSLLQAEQPQVVRGPRPPKPPKPPRPPRPPRPPPHSLLLAEQKSETCYRFSPVGSVSRCARKMASKPNTATT</sequence>
<name>A0A921R0G0_SORBI</name>
<gene>
    <name evidence="3" type="ORF">BDA96_05G160400</name>
</gene>
<feature type="chain" id="PRO_5037310301" evidence="2">
    <location>
        <begin position="20"/>
        <end position="156"/>
    </location>
</feature>
<accession>A0A921R0G0</accession>
<evidence type="ECO:0000256" key="1">
    <source>
        <dbReference type="SAM" id="MobiDB-lite"/>
    </source>
</evidence>
<evidence type="ECO:0000256" key="2">
    <source>
        <dbReference type="SAM" id="SignalP"/>
    </source>
</evidence>
<proteinExistence type="predicted"/>
<feature type="region of interest" description="Disordered" evidence="1">
    <location>
        <begin position="23"/>
        <end position="128"/>
    </location>
</feature>
<evidence type="ECO:0000313" key="4">
    <source>
        <dbReference type="Proteomes" id="UP000807115"/>
    </source>
</evidence>
<dbReference type="AlphaFoldDB" id="A0A921R0G0"/>
<evidence type="ECO:0000313" key="3">
    <source>
        <dbReference type="EMBL" id="KAG0530151.1"/>
    </source>
</evidence>
<reference evidence="3" key="1">
    <citation type="journal article" date="2019" name="BMC Genomics">
        <title>A new reference genome for Sorghum bicolor reveals high levels of sequence similarity between sweet and grain genotypes: implications for the genetics of sugar metabolism.</title>
        <authorList>
            <person name="Cooper E.A."/>
            <person name="Brenton Z.W."/>
            <person name="Flinn B.S."/>
            <person name="Jenkins J."/>
            <person name="Shu S."/>
            <person name="Flowers D."/>
            <person name="Luo F."/>
            <person name="Wang Y."/>
            <person name="Xia P."/>
            <person name="Barry K."/>
            <person name="Daum C."/>
            <person name="Lipzen A."/>
            <person name="Yoshinaga Y."/>
            <person name="Schmutz J."/>
            <person name="Saski C."/>
            <person name="Vermerris W."/>
            <person name="Kresovich S."/>
        </authorList>
    </citation>
    <scope>NUCLEOTIDE SEQUENCE</scope>
</reference>
<feature type="compositionally biased region" description="Pro residues" evidence="1">
    <location>
        <begin position="41"/>
        <end position="82"/>
    </location>
</feature>
<feature type="signal peptide" evidence="2">
    <location>
        <begin position="1"/>
        <end position="19"/>
    </location>
</feature>
<feature type="compositionally biased region" description="Pro residues" evidence="1">
    <location>
        <begin position="99"/>
        <end position="119"/>
    </location>
</feature>